<keyword evidence="2" id="KW-0238">DNA-binding</keyword>
<dbReference type="KEGG" id="fln:FLA_5575"/>
<feature type="domain" description="HTH luxR-type" evidence="4">
    <location>
        <begin position="138"/>
        <end position="203"/>
    </location>
</feature>
<dbReference type="PROSITE" id="PS00622">
    <property type="entry name" value="HTH_LUXR_1"/>
    <property type="match status" value="1"/>
</dbReference>
<dbReference type="InterPro" id="IPR000792">
    <property type="entry name" value="Tscrpt_reg_LuxR_C"/>
</dbReference>
<dbReference type="Pfam" id="PF00072">
    <property type="entry name" value="Response_reg"/>
    <property type="match status" value="1"/>
</dbReference>
<evidence type="ECO:0000313" key="6">
    <source>
        <dbReference type="EMBL" id="SIS74655.1"/>
    </source>
</evidence>
<dbReference type="SUPFAM" id="SSF46894">
    <property type="entry name" value="C-terminal effector domain of the bipartite response regulators"/>
    <property type="match status" value="1"/>
</dbReference>
<evidence type="ECO:0000256" key="1">
    <source>
        <dbReference type="ARBA" id="ARBA00022553"/>
    </source>
</evidence>
<gene>
    <name evidence="6" type="ORF">SAMN05421788_101959</name>
</gene>
<dbReference type="InterPro" id="IPR011006">
    <property type="entry name" value="CheY-like_superfamily"/>
</dbReference>
<accession>A0A173MPW0</accession>
<feature type="modified residue" description="4-aspartylphosphate" evidence="3">
    <location>
        <position position="55"/>
    </location>
</feature>
<dbReference type="RefSeq" id="WP_076376161.1">
    <property type="nucleotide sequence ID" value="NZ_AP017422.1"/>
</dbReference>
<name>A0A173MPW0_9BACT</name>
<dbReference type="GO" id="GO:0000160">
    <property type="term" value="P:phosphorelay signal transduction system"/>
    <property type="evidence" value="ECO:0007669"/>
    <property type="project" value="InterPro"/>
</dbReference>
<dbReference type="SMART" id="SM00421">
    <property type="entry name" value="HTH_LUXR"/>
    <property type="match status" value="1"/>
</dbReference>
<evidence type="ECO:0000313" key="7">
    <source>
        <dbReference type="Proteomes" id="UP000186917"/>
    </source>
</evidence>
<evidence type="ECO:0000259" key="4">
    <source>
        <dbReference type="PROSITE" id="PS50043"/>
    </source>
</evidence>
<feature type="domain" description="Response regulatory" evidence="5">
    <location>
        <begin position="4"/>
        <end position="120"/>
    </location>
</feature>
<dbReference type="PANTHER" id="PTHR43214">
    <property type="entry name" value="TWO-COMPONENT RESPONSE REGULATOR"/>
    <property type="match status" value="1"/>
</dbReference>
<dbReference type="SMART" id="SM00448">
    <property type="entry name" value="REC"/>
    <property type="match status" value="1"/>
</dbReference>
<dbReference type="GO" id="GO:0003677">
    <property type="term" value="F:DNA binding"/>
    <property type="evidence" value="ECO:0007669"/>
    <property type="project" value="UniProtKB-KW"/>
</dbReference>
<organism evidence="6 7">
    <name type="scientific">Filimonas lacunae</name>
    <dbReference type="NCBI Taxonomy" id="477680"/>
    <lineage>
        <taxon>Bacteria</taxon>
        <taxon>Pseudomonadati</taxon>
        <taxon>Bacteroidota</taxon>
        <taxon>Chitinophagia</taxon>
        <taxon>Chitinophagales</taxon>
        <taxon>Chitinophagaceae</taxon>
        <taxon>Filimonas</taxon>
    </lineage>
</organism>
<protein>
    <submittedName>
        <fullName evidence="6">Two component transcriptional regulator, LuxR family</fullName>
    </submittedName>
</protein>
<dbReference type="InterPro" id="IPR058245">
    <property type="entry name" value="NreC/VraR/RcsB-like_REC"/>
</dbReference>
<dbReference type="STRING" id="477680.SAMN05421788_101959"/>
<dbReference type="InterPro" id="IPR039420">
    <property type="entry name" value="WalR-like"/>
</dbReference>
<dbReference type="EMBL" id="FTOR01000001">
    <property type="protein sequence ID" value="SIS74655.1"/>
    <property type="molecule type" value="Genomic_DNA"/>
</dbReference>
<dbReference type="Gene3D" id="3.40.50.2300">
    <property type="match status" value="1"/>
</dbReference>
<reference evidence="7" key="1">
    <citation type="submission" date="2017-01" db="EMBL/GenBank/DDBJ databases">
        <authorList>
            <person name="Varghese N."/>
            <person name="Submissions S."/>
        </authorList>
    </citation>
    <scope>NUCLEOTIDE SEQUENCE [LARGE SCALE GENOMIC DNA]</scope>
    <source>
        <strain evidence="7">DSM 21054</strain>
    </source>
</reference>
<sequence length="210" mass="23159">MSISLFIVDDHYMVIEGIQSLLRNEKNIELRGHATNASSCLAFLKQDLPDVILMDINLPGISGIDLCREVKALYPAVAIIGLSTFNQLSFIEKMLENGALGYIIKNATREELLAAIKAAHAGKTYLHKTVADVLRASKKNKLPTLTRREKEVLELIANGLTNNEIGEKLFLSSGTVDTYRKNLLVKLNAKNTAELVKLALVKKLIPFTDG</sequence>
<dbReference type="OrthoDB" id="9797341at2"/>
<dbReference type="InterPro" id="IPR016032">
    <property type="entry name" value="Sig_transdc_resp-reg_C-effctor"/>
</dbReference>
<dbReference type="CDD" id="cd06170">
    <property type="entry name" value="LuxR_C_like"/>
    <property type="match status" value="1"/>
</dbReference>
<dbReference type="InterPro" id="IPR001789">
    <property type="entry name" value="Sig_transdc_resp-reg_receiver"/>
</dbReference>
<dbReference type="AlphaFoldDB" id="A0A173MPW0"/>
<dbReference type="PROSITE" id="PS50043">
    <property type="entry name" value="HTH_LUXR_2"/>
    <property type="match status" value="1"/>
</dbReference>
<dbReference type="Pfam" id="PF00196">
    <property type="entry name" value="GerE"/>
    <property type="match status" value="1"/>
</dbReference>
<dbReference type="PRINTS" id="PR00038">
    <property type="entry name" value="HTHLUXR"/>
</dbReference>
<keyword evidence="1 3" id="KW-0597">Phosphoprotein</keyword>
<evidence type="ECO:0000256" key="3">
    <source>
        <dbReference type="PROSITE-ProRule" id="PRU00169"/>
    </source>
</evidence>
<dbReference type="SUPFAM" id="SSF52172">
    <property type="entry name" value="CheY-like"/>
    <property type="match status" value="1"/>
</dbReference>
<dbReference type="CDD" id="cd17535">
    <property type="entry name" value="REC_NarL-like"/>
    <property type="match status" value="1"/>
</dbReference>
<dbReference type="PROSITE" id="PS50110">
    <property type="entry name" value="RESPONSE_REGULATORY"/>
    <property type="match status" value="1"/>
</dbReference>
<keyword evidence="7" id="KW-1185">Reference proteome</keyword>
<evidence type="ECO:0000256" key="2">
    <source>
        <dbReference type="ARBA" id="ARBA00023125"/>
    </source>
</evidence>
<dbReference type="GO" id="GO:0006355">
    <property type="term" value="P:regulation of DNA-templated transcription"/>
    <property type="evidence" value="ECO:0007669"/>
    <property type="project" value="InterPro"/>
</dbReference>
<dbReference type="Proteomes" id="UP000186917">
    <property type="component" value="Unassembled WGS sequence"/>
</dbReference>
<evidence type="ECO:0000259" key="5">
    <source>
        <dbReference type="PROSITE" id="PS50110"/>
    </source>
</evidence>
<dbReference type="PANTHER" id="PTHR43214:SF43">
    <property type="entry name" value="TWO-COMPONENT RESPONSE REGULATOR"/>
    <property type="match status" value="1"/>
</dbReference>
<proteinExistence type="predicted"/>